<evidence type="ECO:0000313" key="2">
    <source>
        <dbReference type="EMBL" id="TFK79338.1"/>
    </source>
</evidence>
<reference evidence="2 3" key="1">
    <citation type="journal article" date="2019" name="Nat. Ecol. Evol.">
        <title>Megaphylogeny resolves global patterns of mushroom evolution.</title>
        <authorList>
            <person name="Varga T."/>
            <person name="Krizsan K."/>
            <person name="Foldi C."/>
            <person name="Dima B."/>
            <person name="Sanchez-Garcia M."/>
            <person name="Sanchez-Ramirez S."/>
            <person name="Szollosi G.J."/>
            <person name="Szarkandi J.G."/>
            <person name="Papp V."/>
            <person name="Albert L."/>
            <person name="Andreopoulos W."/>
            <person name="Angelini C."/>
            <person name="Antonin V."/>
            <person name="Barry K.W."/>
            <person name="Bougher N.L."/>
            <person name="Buchanan P."/>
            <person name="Buyck B."/>
            <person name="Bense V."/>
            <person name="Catcheside P."/>
            <person name="Chovatia M."/>
            <person name="Cooper J."/>
            <person name="Damon W."/>
            <person name="Desjardin D."/>
            <person name="Finy P."/>
            <person name="Geml J."/>
            <person name="Haridas S."/>
            <person name="Hughes K."/>
            <person name="Justo A."/>
            <person name="Karasinski D."/>
            <person name="Kautmanova I."/>
            <person name="Kiss B."/>
            <person name="Kocsube S."/>
            <person name="Kotiranta H."/>
            <person name="LaButti K.M."/>
            <person name="Lechner B.E."/>
            <person name="Liimatainen K."/>
            <person name="Lipzen A."/>
            <person name="Lukacs Z."/>
            <person name="Mihaltcheva S."/>
            <person name="Morgado L.N."/>
            <person name="Niskanen T."/>
            <person name="Noordeloos M.E."/>
            <person name="Ohm R.A."/>
            <person name="Ortiz-Santana B."/>
            <person name="Ovrebo C."/>
            <person name="Racz N."/>
            <person name="Riley R."/>
            <person name="Savchenko A."/>
            <person name="Shiryaev A."/>
            <person name="Soop K."/>
            <person name="Spirin V."/>
            <person name="Szebenyi C."/>
            <person name="Tomsovsky M."/>
            <person name="Tulloss R.E."/>
            <person name="Uehling J."/>
            <person name="Grigoriev I.V."/>
            <person name="Vagvolgyi C."/>
            <person name="Papp T."/>
            <person name="Martin F.M."/>
            <person name="Miettinen O."/>
            <person name="Hibbett D.S."/>
            <person name="Nagy L.G."/>
        </authorList>
    </citation>
    <scope>NUCLEOTIDE SEQUENCE [LARGE SCALE GENOMIC DNA]</scope>
    <source>
        <strain evidence="2 3">HHB13444</strain>
    </source>
</reference>
<sequence length="623" mass="68967">MSATVARSSPPTIEDQVASAVQVFERLVILKTDHVVSDEETDSFHEIPHKTDCAVTPMANVCRGAHRLPPELLRIIFLQALRPVDLSRSIQRCASVREHPDDSVDLGWPSEHKRVCDVLALTHVCQYWRSVALAFPELWQSIAFSSRDAASTFLSRVGDKPLSVLATATGPSGAVWFGDMYAKCAPMVRQLLWVSSGGKRPNAQRGKLLPDPELDIGLAPMPERLCIAAGVGDPNYGSPRIVFHADTSRLKYLSFMSCHWYPRSHCPSLTHLILTERRIYSWYLGAFLDYCPNLQTLICRTAESWIPLVPPHIIRLPHLRRVSLECASFPDEHLLGFLAKLDFDRSRAAIRVSFKKRRSGEQRDLLVAPPPQQDTLGVQPRQNLPYTHLCIRAVEPPRGPASFMVFATSATGGVCLNGLSTLEHLVQHSLPLQDVTELWVDGLTKEMPDMLKAWRGALTSLRTLVVVRRPLPPGTEGREDVPAAPAGVAGGASRGPAVSGPDLASLEMGLRRLEERWDTEDGVFGHLKANFEDCSLPGSHLVRIFVSDGEGSVRQEPMEAWMTVAGQTRSVPVMGGAGEIIVHWPRGPKAMVPREVEEMPEPTVMLIPEVCREDPELTAWEAW</sequence>
<feature type="region of interest" description="Disordered" evidence="1">
    <location>
        <begin position="471"/>
        <end position="501"/>
    </location>
</feature>
<organism evidence="2 3">
    <name type="scientific">Polyporus arcularius HHB13444</name>
    <dbReference type="NCBI Taxonomy" id="1314778"/>
    <lineage>
        <taxon>Eukaryota</taxon>
        <taxon>Fungi</taxon>
        <taxon>Dikarya</taxon>
        <taxon>Basidiomycota</taxon>
        <taxon>Agaricomycotina</taxon>
        <taxon>Agaricomycetes</taxon>
        <taxon>Polyporales</taxon>
        <taxon>Polyporaceae</taxon>
        <taxon>Polyporus</taxon>
    </lineage>
</organism>
<dbReference type="InParanoid" id="A0A5C3NSG4"/>
<gene>
    <name evidence="2" type="ORF">K466DRAFT_606220</name>
</gene>
<proteinExistence type="predicted"/>
<dbReference type="AlphaFoldDB" id="A0A5C3NSG4"/>
<accession>A0A5C3NSG4</accession>
<dbReference type="STRING" id="1314778.A0A5C3NSG4"/>
<dbReference type="Proteomes" id="UP000308197">
    <property type="component" value="Unassembled WGS sequence"/>
</dbReference>
<evidence type="ECO:0000256" key="1">
    <source>
        <dbReference type="SAM" id="MobiDB-lite"/>
    </source>
</evidence>
<name>A0A5C3NSG4_9APHY</name>
<dbReference type="SUPFAM" id="SSF52047">
    <property type="entry name" value="RNI-like"/>
    <property type="match status" value="1"/>
</dbReference>
<dbReference type="EMBL" id="ML212069">
    <property type="protein sequence ID" value="TFK79338.1"/>
    <property type="molecule type" value="Genomic_DNA"/>
</dbReference>
<keyword evidence="3" id="KW-1185">Reference proteome</keyword>
<evidence type="ECO:0000313" key="3">
    <source>
        <dbReference type="Proteomes" id="UP000308197"/>
    </source>
</evidence>
<protein>
    <submittedName>
        <fullName evidence="2">Uncharacterized protein</fullName>
    </submittedName>
</protein>